<name>A0A9X2FEK8_9BACT</name>
<dbReference type="RefSeq" id="WP_252854726.1">
    <property type="nucleotide sequence ID" value="NZ_JAMXLR010000076.1"/>
</dbReference>
<evidence type="ECO:0000313" key="2">
    <source>
        <dbReference type="Proteomes" id="UP001155241"/>
    </source>
</evidence>
<evidence type="ECO:0000313" key="1">
    <source>
        <dbReference type="EMBL" id="MCO6046612.1"/>
    </source>
</evidence>
<dbReference type="AlphaFoldDB" id="A0A9X2FEK8"/>
<reference evidence="1" key="1">
    <citation type="submission" date="2022-06" db="EMBL/GenBank/DDBJ databases">
        <title>Aeoliella straminimaris, a novel planctomycete from sediments.</title>
        <authorList>
            <person name="Vitorino I.R."/>
            <person name="Lage O.M."/>
        </authorList>
    </citation>
    <scope>NUCLEOTIDE SEQUENCE</scope>
    <source>
        <strain evidence="1">ICT_H6.2</strain>
    </source>
</reference>
<dbReference type="SUPFAM" id="SSF48371">
    <property type="entry name" value="ARM repeat"/>
    <property type="match status" value="1"/>
</dbReference>
<comment type="caution">
    <text evidence="1">The sequence shown here is derived from an EMBL/GenBank/DDBJ whole genome shotgun (WGS) entry which is preliminary data.</text>
</comment>
<organism evidence="1 2">
    <name type="scientific">Aeoliella straminimaris</name>
    <dbReference type="NCBI Taxonomy" id="2954799"/>
    <lineage>
        <taxon>Bacteria</taxon>
        <taxon>Pseudomonadati</taxon>
        <taxon>Planctomycetota</taxon>
        <taxon>Planctomycetia</taxon>
        <taxon>Pirellulales</taxon>
        <taxon>Lacipirellulaceae</taxon>
        <taxon>Aeoliella</taxon>
    </lineage>
</organism>
<dbReference type="Proteomes" id="UP001155241">
    <property type="component" value="Unassembled WGS sequence"/>
</dbReference>
<keyword evidence="2" id="KW-1185">Reference proteome</keyword>
<dbReference type="InterPro" id="IPR016024">
    <property type="entry name" value="ARM-type_fold"/>
</dbReference>
<proteinExistence type="predicted"/>
<dbReference type="EMBL" id="JAMXLR010000076">
    <property type="protein sequence ID" value="MCO6046612.1"/>
    <property type="molecule type" value="Genomic_DNA"/>
</dbReference>
<accession>A0A9X2FEK8</accession>
<gene>
    <name evidence="1" type="ORF">NG895_22160</name>
</gene>
<sequence>MAKDAPAHDLLLAEEYYSAEDSRFIPALRKVTDSNRLAQFADRWKHDQRIWSRTQKVEYLRGEPNCVGHQPVVKRLFKQAEEDSDHTVVAACAALFDRLVRHVKRTRYRYHWPSRTSWTEDYLATTSPKLPYGSRPRKARNPFTGEPIDVPPPPAPKDAIYFSYRTRYYLQRRAWRYFRRLAFRAPQQYVDAAVLLLREYRDADFERGERILDCWTLLQLAFREHPALRFGRERIRLAEGGSLGQLTAAPRFRKLWQTTAAFDQLIELMDNAPSRLVRVWAMQLLAQDHSERIASLPAAKLLALLTSEDEDLWQFAARCLKDNPHLHNIPLEAWLELIDQAPPTALPAVCEVIESNLSAERLSLQQCVELALREPTSIAQLGLRWSRSKSIQSEDDYELVARLADVRCVAIAEEAADWALGLVGSRAEYDRDHVSRFFDSLSPGVRRRTWAWLECDECPGADDPVLFCRLLETPFDDLRLRVVDLLERRNLPGEARPGLVPVWTSVLLGVHRGGRQKLKATRQLADELIRHPERANDLLPVLAAAVRSVRQPEARAGVAAIVSSLTTNPQLAGAVARNLPELEIIPAEAPA</sequence>
<protein>
    <submittedName>
        <fullName evidence="1">Uncharacterized protein</fullName>
    </submittedName>
</protein>